<feature type="transmembrane region" description="Helical" evidence="10">
    <location>
        <begin position="837"/>
        <end position="862"/>
    </location>
</feature>
<dbReference type="AlphaFoldDB" id="A0A1Y2BK56"/>
<dbReference type="OrthoDB" id="6500128at2759"/>
<dbReference type="InterPro" id="IPR011527">
    <property type="entry name" value="ABC1_TM_dom"/>
</dbReference>
<gene>
    <name evidence="13" type="ORF">BCR33DRAFT_759122</name>
</gene>
<dbReference type="Gene3D" id="3.40.50.300">
    <property type="entry name" value="P-loop containing nucleotide triphosphate hydrolases"/>
    <property type="match status" value="2"/>
</dbReference>
<keyword evidence="3" id="KW-0813">Transport</keyword>
<organism evidence="13 14">
    <name type="scientific">Rhizoclosmatium globosum</name>
    <dbReference type="NCBI Taxonomy" id="329046"/>
    <lineage>
        <taxon>Eukaryota</taxon>
        <taxon>Fungi</taxon>
        <taxon>Fungi incertae sedis</taxon>
        <taxon>Chytridiomycota</taxon>
        <taxon>Chytridiomycota incertae sedis</taxon>
        <taxon>Chytridiomycetes</taxon>
        <taxon>Chytridiales</taxon>
        <taxon>Chytriomycetaceae</taxon>
        <taxon>Rhizoclosmatium</taxon>
    </lineage>
</organism>
<proteinExistence type="inferred from homology"/>
<sequence>MQTDKRFRRRQSVSFPSRWLFFYINEAIARGRKKTLGSEDWAYLDDSDDSTKLADEILTVLVGNLLEEGLMLVSAYILSLLLLWFKQDSSERDFSQGIGYALILSVVGVVTAIIRHGSRWINTKLGMVLRVSFIAAIYRKCMNLSISHTSSTGFIVNLIANDLNRFEEASVVFLFIGIGPLILIIVTVLLYHQIGNAAFVASGATLLMIPLQGFISKLFGKYRRASVAPRDSRLKSLSDMLTGIMMVKLYAWEEPLINNIDNLRKEEVSMMKKAYFLRAINLSFFQAFSCIIELFAFVSFYLMGGVLTPSNVFTSIALLQSLRWNMGLRFPYALQFTTESLVSFKRIQTFFLLPEIEPAVSNVIPDGADESTLILLDKCSFKWSNKYILENINLHLKTGSLLSIIGPVGAGKSSLLNGILREMDHTGGFYTRNGLNISYAGQSPWIITGSIQDNIVFGEALDVERLNQVIKACSLERDLKSFEHGLNTIVGERGITLSGGQKARVALARACYSTAELVLLDDPLAAVDAKVGRQIFDNCIMGFLAGRARILVTHQLQKQWRKRSETVIDESVEVEDDTIVNGETKEDVAAPAVFTKEEAAKGSVSLSVYRDYFRAGSSWFMLIVLSILCVAGQAMLIVTDWWVGQWSSQSASGQQESKWWILFLILTLVTLTSVGTRTLMFFIVCIESSLKLSEKLVRSVFGAEMQFFVENPVGRILNRLSSDLNRMDESLPWTFFDFVNAALSSIATLILAIYYMPVVLVSVPFISLAFWYLRTMFVQTSRLSTVRAFGAQARFVENWVLYLGLGRWLGMRLDLVAAVFNAFVTLCAVGFTRVDSLALGSSSVGLVLTYSLNLVGVVQWAFRQSAETENLMTSVERVPCPNATNEVIPETSWPQKGEINVVDLKMRYPGNEKLVLKGLNIRIPAGSTVGIVGRTGSGKSSLLQALFRLVIPTGTITIDGSSFSIVPQDPFLFRGSLQLWSAISDVQLREMVEQLPGKLDAFISENGGNLSVGERQLLKLFVMDEATSAVDLNTDALIAKVLRYKGGAFSGVTTLTIAHRLNTIIDYDYVLVLNDGNVVEYGAPAELLKKVSETGDEGRQLLVAQAEAAYLAKKAIAK</sequence>
<dbReference type="InterPro" id="IPR050173">
    <property type="entry name" value="ABC_transporter_C-like"/>
</dbReference>
<evidence type="ECO:0000256" key="5">
    <source>
        <dbReference type="ARBA" id="ARBA00022737"/>
    </source>
</evidence>
<dbReference type="InterPro" id="IPR044726">
    <property type="entry name" value="ABCC_6TM_D2"/>
</dbReference>
<feature type="transmembrane region" description="Helical" evidence="10">
    <location>
        <begin position="753"/>
        <end position="773"/>
    </location>
</feature>
<keyword evidence="8 10" id="KW-1133">Transmembrane helix</keyword>
<keyword evidence="4 10" id="KW-0812">Transmembrane</keyword>
<evidence type="ECO:0000256" key="1">
    <source>
        <dbReference type="ARBA" id="ARBA00004141"/>
    </source>
</evidence>
<feature type="domain" description="ABC transmembrane type-1" evidence="12">
    <location>
        <begin position="58"/>
        <end position="327"/>
    </location>
</feature>
<dbReference type="SUPFAM" id="SSF90123">
    <property type="entry name" value="ABC transporter transmembrane region"/>
    <property type="match status" value="2"/>
</dbReference>
<accession>A0A1Y2BK56</accession>
<dbReference type="InterPro" id="IPR036640">
    <property type="entry name" value="ABC1_TM_sf"/>
</dbReference>
<dbReference type="InterPro" id="IPR044746">
    <property type="entry name" value="ABCC_6TM_D1"/>
</dbReference>
<evidence type="ECO:0000256" key="3">
    <source>
        <dbReference type="ARBA" id="ARBA00022448"/>
    </source>
</evidence>
<keyword evidence="5" id="KW-0677">Repeat</keyword>
<feature type="transmembrane region" description="Helical" evidence="10">
    <location>
        <begin position="813"/>
        <end position="831"/>
    </location>
</feature>
<keyword evidence="6" id="KW-0547">Nucleotide-binding</keyword>
<dbReference type="Proteomes" id="UP000193642">
    <property type="component" value="Unassembled WGS sequence"/>
</dbReference>
<dbReference type="InterPro" id="IPR003593">
    <property type="entry name" value="AAA+_ATPase"/>
</dbReference>
<evidence type="ECO:0000256" key="4">
    <source>
        <dbReference type="ARBA" id="ARBA00022692"/>
    </source>
</evidence>
<comment type="caution">
    <text evidence="13">The sequence shown here is derived from an EMBL/GenBank/DDBJ whole genome shotgun (WGS) entry which is preliminary data.</text>
</comment>
<dbReference type="CDD" id="cd18580">
    <property type="entry name" value="ABC_6TM_ABCC_D2"/>
    <property type="match status" value="1"/>
</dbReference>
<evidence type="ECO:0000256" key="10">
    <source>
        <dbReference type="SAM" id="Phobius"/>
    </source>
</evidence>
<dbReference type="Pfam" id="PF00005">
    <property type="entry name" value="ABC_tran"/>
    <property type="match status" value="2"/>
</dbReference>
<dbReference type="CDD" id="cd18579">
    <property type="entry name" value="ABC_6TM_ABCC_D1"/>
    <property type="match status" value="1"/>
</dbReference>
<keyword evidence="7" id="KW-0067">ATP-binding</keyword>
<dbReference type="STRING" id="329046.A0A1Y2BK56"/>
<dbReference type="SUPFAM" id="SSF52540">
    <property type="entry name" value="P-loop containing nucleoside triphosphate hydrolases"/>
    <property type="match status" value="2"/>
</dbReference>
<evidence type="ECO:0000313" key="13">
    <source>
        <dbReference type="EMBL" id="ORY35158.1"/>
    </source>
</evidence>
<evidence type="ECO:0000256" key="7">
    <source>
        <dbReference type="ARBA" id="ARBA00022840"/>
    </source>
</evidence>
<keyword evidence="9 10" id="KW-0472">Membrane</keyword>
<dbReference type="InterPro" id="IPR003439">
    <property type="entry name" value="ABC_transporter-like_ATP-bd"/>
</dbReference>
<protein>
    <submittedName>
        <fullName evidence="13">p-loop containing nucleoside triphosphate hydrolase protein</fullName>
    </submittedName>
</protein>
<feature type="transmembrane region" description="Helical" evidence="10">
    <location>
        <begin position="69"/>
        <end position="85"/>
    </location>
</feature>
<feature type="transmembrane region" description="Helical" evidence="10">
    <location>
        <begin position="301"/>
        <end position="319"/>
    </location>
</feature>
<dbReference type="CDD" id="cd03244">
    <property type="entry name" value="ABCC_MRP_domain2"/>
    <property type="match status" value="1"/>
</dbReference>
<dbReference type="GO" id="GO:0016887">
    <property type="term" value="F:ATP hydrolysis activity"/>
    <property type="evidence" value="ECO:0007669"/>
    <property type="project" value="InterPro"/>
</dbReference>
<evidence type="ECO:0000256" key="6">
    <source>
        <dbReference type="ARBA" id="ARBA00022741"/>
    </source>
</evidence>
<reference evidence="13 14" key="1">
    <citation type="submission" date="2016-07" db="EMBL/GenBank/DDBJ databases">
        <title>Pervasive Adenine N6-methylation of Active Genes in Fungi.</title>
        <authorList>
            <consortium name="DOE Joint Genome Institute"/>
            <person name="Mondo S.J."/>
            <person name="Dannebaum R.O."/>
            <person name="Kuo R.C."/>
            <person name="Labutti K."/>
            <person name="Haridas S."/>
            <person name="Kuo A."/>
            <person name="Salamov A."/>
            <person name="Ahrendt S.R."/>
            <person name="Lipzen A."/>
            <person name="Sullivan W."/>
            <person name="Andreopoulos W.B."/>
            <person name="Clum A."/>
            <person name="Lindquist E."/>
            <person name="Daum C."/>
            <person name="Ramamoorthy G.K."/>
            <person name="Gryganskyi A."/>
            <person name="Culley D."/>
            <person name="Magnuson J.K."/>
            <person name="James T.Y."/>
            <person name="O'Malley M.A."/>
            <person name="Stajich J.E."/>
            <person name="Spatafora J.W."/>
            <person name="Visel A."/>
            <person name="Grigoriev I.V."/>
        </authorList>
    </citation>
    <scope>NUCLEOTIDE SEQUENCE [LARGE SCALE GENOMIC DNA]</scope>
    <source>
        <strain evidence="13 14">JEL800</strain>
    </source>
</reference>
<dbReference type="PROSITE" id="PS50929">
    <property type="entry name" value="ABC_TM1F"/>
    <property type="match status" value="2"/>
</dbReference>
<dbReference type="EMBL" id="MCGO01000060">
    <property type="protein sequence ID" value="ORY35158.1"/>
    <property type="molecule type" value="Genomic_DNA"/>
</dbReference>
<keyword evidence="13" id="KW-0378">Hydrolase</keyword>
<feature type="domain" description="ABC transporter" evidence="11">
    <location>
        <begin position="374"/>
        <end position="596"/>
    </location>
</feature>
<dbReference type="GO" id="GO:0140359">
    <property type="term" value="F:ABC-type transporter activity"/>
    <property type="evidence" value="ECO:0007669"/>
    <property type="project" value="InterPro"/>
</dbReference>
<feature type="domain" description="ABC transporter" evidence="11">
    <location>
        <begin position="899"/>
        <end position="1100"/>
    </location>
</feature>
<feature type="transmembrane region" description="Helical" evidence="10">
    <location>
        <begin position="659"/>
        <end position="686"/>
    </location>
</feature>
<dbReference type="GO" id="GO:0005524">
    <property type="term" value="F:ATP binding"/>
    <property type="evidence" value="ECO:0007669"/>
    <property type="project" value="UniProtKB-KW"/>
</dbReference>
<dbReference type="PANTHER" id="PTHR24223">
    <property type="entry name" value="ATP-BINDING CASSETTE SUB-FAMILY C"/>
    <property type="match status" value="1"/>
</dbReference>
<dbReference type="CDD" id="cd03250">
    <property type="entry name" value="ABCC_MRP_domain1"/>
    <property type="match status" value="1"/>
</dbReference>
<evidence type="ECO:0000259" key="12">
    <source>
        <dbReference type="PROSITE" id="PS50929"/>
    </source>
</evidence>
<comment type="similarity">
    <text evidence="2">Belongs to the ABC transporter superfamily. ABCC family. Conjugate transporter (TC 3.A.1.208) subfamily.</text>
</comment>
<feature type="transmembrane region" description="Helical" evidence="10">
    <location>
        <begin position="619"/>
        <end position="639"/>
    </location>
</feature>
<dbReference type="FunFam" id="3.40.50.300:FF:000973">
    <property type="entry name" value="Multidrug resistance-associated protein 4"/>
    <property type="match status" value="1"/>
</dbReference>
<evidence type="ECO:0000259" key="11">
    <source>
        <dbReference type="PROSITE" id="PS50893"/>
    </source>
</evidence>
<dbReference type="PROSITE" id="PS50893">
    <property type="entry name" value="ABC_TRANSPORTER_2"/>
    <property type="match status" value="2"/>
</dbReference>
<dbReference type="Pfam" id="PF00664">
    <property type="entry name" value="ABC_membrane"/>
    <property type="match status" value="2"/>
</dbReference>
<dbReference type="SMART" id="SM00382">
    <property type="entry name" value="AAA"/>
    <property type="match status" value="2"/>
</dbReference>
<evidence type="ECO:0000256" key="8">
    <source>
        <dbReference type="ARBA" id="ARBA00022989"/>
    </source>
</evidence>
<feature type="transmembrane region" description="Helical" evidence="10">
    <location>
        <begin position="97"/>
        <end position="114"/>
    </location>
</feature>
<dbReference type="InterPro" id="IPR027417">
    <property type="entry name" value="P-loop_NTPase"/>
</dbReference>
<keyword evidence="14" id="KW-1185">Reference proteome</keyword>
<evidence type="ECO:0000256" key="9">
    <source>
        <dbReference type="ARBA" id="ARBA00023136"/>
    </source>
</evidence>
<feature type="transmembrane region" description="Helical" evidence="10">
    <location>
        <begin position="197"/>
        <end position="215"/>
    </location>
</feature>
<evidence type="ECO:0000256" key="2">
    <source>
        <dbReference type="ARBA" id="ARBA00009726"/>
    </source>
</evidence>
<feature type="transmembrane region" description="Helical" evidence="10">
    <location>
        <begin position="275"/>
        <end position="295"/>
    </location>
</feature>
<dbReference type="PANTHER" id="PTHR24223:SF456">
    <property type="entry name" value="MULTIDRUG RESISTANCE-ASSOCIATED PROTEIN LETHAL(2)03659"/>
    <property type="match status" value="1"/>
</dbReference>
<evidence type="ECO:0000313" key="14">
    <source>
        <dbReference type="Proteomes" id="UP000193642"/>
    </source>
</evidence>
<comment type="subcellular location">
    <subcellularLocation>
        <location evidence="1">Membrane</location>
        <topology evidence="1">Multi-pass membrane protein</topology>
    </subcellularLocation>
</comment>
<dbReference type="Gene3D" id="1.20.1560.10">
    <property type="entry name" value="ABC transporter type 1, transmembrane domain"/>
    <property type="match status" value="2"/>
</dbReference>
<dbReference type="GO" id="GO:0016020">
    <property type="term" value="C:membrane"/>
    <property type="evidence" value="ECO:0007669"/>
    <property type="project" value="UniProtKB-SubCell"/>
</dbReference>
<feature type="domain" description="ABC transmembrane type-1" evidence="12">
    <location>
        <begin position="623"/>
        <end position="798"/>
    </location>
</feature>
<feature type="transmembrane region" description="Helical" evidence="10">
    <location>
        <begin position="171"/>
        <end position="191"/>
    </location>
</feature>
<name>A0A1Y2BK56_9FUNG</name>